<evidence type="ECO:0000313" key="2">
    <source>
        <dbReference type="Proteomes" id="UP000887581"/>
    </source>
</evidence>
<dbReference type="WBParaSite" id="sdigi.contig446.g8378.t1">
    <property type="protein sequence ID" value="sdigi.contig446.g8378.t1"/>
    <property type="gene ID" value="sdigi.contig446.g8378"/>
</dbReference>
<sequence>MILCCGDKKEEIKREECINSSVPEKEKYELIMICHCSNAGNELDLDKQKVVTLGPPRGGLQRAVFDEVSSNDISGFPREIIQVKNDIDAYDDKFVDLRGEDPLFVPEPYRDEKSEQVGSRGANTVAPFTTSARTVPTRTISRTSFVTRPPVPSQQFFRPLPGQSLSRQEFLRQPSLLPPRIVSQQRLPTKMPSRFETSPQTSFLLSQFPQFPRQQQQPRTTGIPTAPPRTLPTTKLPPRRIISHPRPSDRLGLPAPSRSTSESLRTGVCHASIFYISTPMQNPRRHSFTHFAVTVSTDQCARTCHEFNCAVAHYDPGTGRCQFNPSTAFAIRRGQCPPWPATHYKNNIRTDIPLRIFCVQCHRNLRRERINSQESRFRTSVLKTLYTGRLQDPLQASGVIRAHSVLLKQPNIIMESSLRNISLELEKQSEQATEEWSTKQISIRNSSSNNNKIWSMSGTEAKAEAENEADKSIGKQPETGEQHVAN</sequence>
<feature type="region of interest" description="Disordered" evidence="1">
    <location>
        <begin position="434"/>
        <end position="486"/>
    </location>
</feature>
<dbReference type="AlphaFoldDB" id="A0A915PUV0"/>
<feature type="compositionally biased region" description="Low complexity" evidence="1">
    <location>
        <begin position="441"/>
        <end position="457"/>
    </location>
</feature>
<feature type="compositionally biased region" description="Low complexity" evidence="1">
    <location>
        <begin position="209"/>
        <end position="219"/>
    </location>
</feature>
<feature type="compositionally biased region" description="Basic and acidic residues" evidence="1">
    <location>
        <begin position="461"/>
        <end position="486"/>
    </location>
</feature>
<dbReference type="Proteomes" id="UP000887581">
    <property type="component" value="Unplaced"/>
</dbReference>
<dbReference type="SUPFAM" id="SSF57414">
    <property type="entry name" value="Hairpin loop containing domain-like"/>
    <property type="match status" value="1"/>
</dbReference>
<feature type="region of interest" description="Disordered" evidence="1">
    <location>
        <begin position="209"/>
        <end position="262"/>
    </location>
</feature>
<protein>
    <submittedName>
        <fullName evidence="3">Apple domain-containing protein</fullName>
    </submittedName>
</protein>
<reference evidence="3" key="1">
    <citation type="submission" date="2022-11" db="UniProtKB">
        <authorList>
            <consortium name="WormBaseParasite"/>
        </authorList>
    </citation>
    <scope>IDENTIFICATION</scope>
</reference>
<keyword evidence="2" id="KW-1185">Reference proteome</keyword>
<name>A0A915PUV0_9BILA</name>
<evidence type="ECO:0000256" key="1">
    <source>
        <dbReference type="SAM" id="MobiDB-lite"/>
    </source>
</evidence>
<proteinExistence type="predicted"/>
<accession>A0A915PUV0</accession>
<evidence type="ECO:0000313" key="3">
    <source>
        <dbReference type="WBParaSite" id="sdigi.contig446.g8378.t1"/>
    </source>
</evidence>
<organism evidence="2 3">
    <name type="scientific">Setaria digitata</name>
    <dbReference type="NCBI Taxonomy" id="48799"/>
    <lineage>
        <taxon>Eukaryota</taxon>
        <taxon>Metazoa</taxon>
        <taxon>Ecdysozoa</taxon>
        <taxon>Nematoda</taxon>
        <taxon>Chromadorea</taxon>
        <taxon>Rhabditida</taxon>
        <taxon>Spirurina</taxon>
        <taxon>Spiruromorpha</taxon>
        <taxon>Filarioidea</taxon>
        <taxon>Setariidae</taxon>
        <taxon>Setaria</taxon>
    </lineage>
</organism>